<dbReference type="PANTHER" id="PTHR35862:SF1">
    <property type="entry name" value="FELS-2 PROPHAGE PROTEIN"/>
    <property type="match status" value="1"/>
</dbReference>
<comment type="caution">
    <text evidence="2">The sequence shown here is derived from an EMBL/GenBank/DDBJ whole genome shotgun (WGS) entry which is preliminary data.</text>
</comment>
<dbReference type="AlphaFoldDB" id="A0A266ZYE0"/>
<accession>A0A266ZYE0</accession>
<gene>
    <name evidence="2" type="ORF">CJU81_22585</name>
</gene>
<name>A0A266ZYE0_PSEFR</name>
<dbReference type="InterPro" id="IPR014507">
    <property type="entry name" value="Baseplate_assembly_J_pred"/>
</dbReference>
<dbReference type="PANTHER" id="PTHR35862">
    <property type="entry name" value="FELS-2 PROPHAGE PROTEIN"/>
    <property type="match status" value="1"/>
</dbReference>
<dbReference type="RefSeq" id="WP_095038323.1">
    <property type="nucleotide sequence ID" value="NZ_NQKQ01000038.1"/>
</dbReference>
<organism evidence="2 3">
    <name type="scientific">Pseudomonas fragi</name>
    <dbReference type="NCBI Taxonomy" id="296"/>
    <lineage>
        <taxon>Bacteria</taxon>
        <taxon>Pseudomonadati</taxon>
        <taxon>Pseudomonadota</taxon>
        <taxon>Gammaproteobacteria</taxon>
        <taxon>Pseudomonadales</taxon>
        <taxon>Pseudomonadaceae</taxon>
        <taxon>Pseudomonas</taxon>
    </lineage>
</organism>
<dbReference type="OrthoDB" id="9793802at2"/>
<dbReference type="InterPro" id="IPR052726">
    <property type="entry name" value="Phage_Baseplate_Hub"/>
</dbReference>
<dbReference type="Proteomes" id="UP000215861">
    <property type="component" value="Unassembled WGS sequence"/>
</dbReference>
<proteinExistence type="predicted"/>
<sequence length="295" mass="32452">MSTVDLSALPPPEVLETLDFEDVYQDELAVFRAYMGDNWNAALESDPVVKLLELGAYRRLQTRARINDAAKSLLLAYAQRTDLDHLAANVRLKRLVIQEADTQSVPPVPQVMELDDALRERIQLVYEGLTTAGPRNSYILHARNASALVADAQAESPSPAHVVVTVLHLEGSGVADQPLLDRVLHHLSDENLRPVGDRLTVQSAEVLEYRIDAVLHMAGTGSENEAILAEAIRRLQAWINPRRRLGVEVSRSAIDAQLHITGVSRVDLPGWQDIPRAKHQAAYCTGFKVTQGGSA</sequence>
<evidence type="ECO:0000259" key="1">
    <source>
        <dbReference type="Pfam" id="PF26078"/>
    </source>
</evidence>
<dbReference type="Pfam" id="PF26078">
    <property type="entry name" value="Baseplate_J_M"/>
    <property type="match status" value="1"/>
</dbReference>
<evidence type="ECO:0000313" key="2">
    <source>
        <dbReference type="EMBL" id="PAA04707.1"/>
    </source>
</evidence>
<protein>
    <submittedName>
        <fullName evidence="2">Baseplate assembly protein</fullName>
    </submittedName>
</protein>
<dbReference type="InterPro" id="IPR058531">
    <property type="entry name" value="Baseplate_J_M"/>
</dbReference>
<dbReference type="PIRSF" id="PIRSF020481">
    <property type="entry name" value="BAP"/>
    <property type="match status" value="1"/>
</dbReference>
<feature type="domain" description="Baseplate J-like central" evidence="1">
    <location>
        <begin position="131"/>
        <end position="202"/>
    </location>
</feature>
<evidence type="ECO:0000313" key="3">
    <source>
        <dbReference type="Proteomes" id="UP000215861"/>
    </source>
</evidence>
<reference evidence="2 3" key="1">
    <citation type="submission" date="2017-08" db="EMBL/GenBank/DDBJ databases">
        <title>Genomic and metabolic characterisation of spoilage-associated Pseudomonas species.</title>
        <authorList>
            <person name="Stanborough T."/>
            <person name="Fegan N."/>
            <person name="Powell S.M."/>
            <person name="Singh T."/>
            <person name="Tamplin M.L."/>
            <person name="Chandry P.S."/>
        </authorList>
    </citation>
    <scope>NUCLEOTIDE SEQUENCE [LARGE SCALE GENOMIC DNA]</scope>
    <source>
        <strain evidence="2 3">F1801</strain>
    </source>
</reference>
<dbReference type="EMBL" id="NQKQ01000038">
    <property type="protein sequence ID" value="PAA04707.1"/>
    <property type="molecule type" value="Genomic_DNA"/>
</dbReference>